<dbReference type="Pfam" id="PF04048">
    <property type="entry name" value="Sec8_N"/>
    <property type="match status" value="1"/>
</dbReference>
<evidence type="ECO:0000313" key="7">
    <source>
        <dbReference type="EMBL" id="ODV72211.1"/>
    </source>
</evidence>
<evidence type="ECO:0000259" key="6">
    <source>
        <dbReference type="Pfam" id="PF20652"/>
    </source>
</evidence>
<dbReference type="GeneID" id="30988195"/>
<dbReference type="Pfam" id="PF20652">
    <property type="entry name" value="Sec8_C"/>
    <property type="match status" value="1"/>
</dbReference>
<comment type="function">
    <text evidence="4">Component of the exocyst complex involved in the docking of exocytic vesicles with fusion sites on the plasma membrane.</text>
</comment>
<dbReference type="Proteomes" id="UP000094389">
    <property type="component" value="Unassembled WGS sequence"/>
</dbReference>
<dbReference type="InterPro" id="IPR039682">
    <property type="entry name" value="Sec8/EXOC4"/>
</dbReference>
<dbReference type="GO" id="GO:0006612">
    <property type="term" value="P:protein targeting to membrane"/>
    <property type="evidence" value="ECO:0007669"/>
    <property type="project" value="UniProtKB-UniRule"/>
</dbReference>
<evidence type="ECO:0000256" key="3">
    <source>
        <dbReference type="ARBA" id="ARBA00022927"/>
    </source>
</evidence>
<dbReference type="RefSeq" id="XP_020069250.1">
    <property type="nucleotide sequence ID" value="XM_020213799.1"/>
</dbReference>
<dbReference type="GO" id="GO:0090522">
    <property type="term" value="P:vesicle tethering involved in exocytosis"/>
    <property type="evidence" value="ECO:0007669"/>
    <property type="project" value="UniProtKB-UniRule"/>
</dbReference>
<protein>
    <recommendedName>
        <fullName evidence="4">Exocyst complex component Sec8</fullName>
    </recommendedName>
</protein>
<comment type="similarity">
    <text evidence="4">Belongs to the SEC8 family.</text>
</comment>
<keyword evidence="8" id="KW-1185">Reference proteome</keyword>
<dbReference type="InterPro" id="IPR007191">
    <property type="entry name" value="Sec8_exocyst_N"/>
</dbReference>
<evidence type="ECO:0000256" key="1">
    <source>
        <dbReference type="ARBA" id="ARBA00022448"/>
    </source>
</evidence>
<keyword evidence="2 4" id="KW-0268">Exocytosis</keyword>
<evidence type="ECO:0000313" key="8">
    <source>
        <dbReference type="Proteomes" id="UP000094389"/>
    </source>
</evidence>
<keyword evidence="1 4" id="KW-0813">Transport</keyword>
<proteinExistence type="inferred from homology"/>
<dbReference type="GO" id="GO:0015031">
    <property type="term" value="P:protein transport"/>
    <property type="evidence" value="ECO:0007669"/>
    <property type="project" value="UniProtKB-KW"/>
</dbReference>
<dbReference type="EMBL" id="KV453936">
    <property type="protein sequence ID" value="ODV72211.1"/>
    <property type="molecule type" value="Genomic_DNA"/>
</dbReference>
<accession>A0A1E4RYF2</accession>
<name>A0A1E4RYF2_CYBJN</name>
<evidence type="ECO:0000259" key="5">
    <source>
        <dbReference type="Pfam" id="PF04048"/>
    </source>
</evidence>
<dbReference type="OrthoDB" id="272977at2759"/>
<keyword evidence="3 4" id="KW-0653">Protein transport</keyword>
<dbReference type="PANTHER" id="PTHR14146:SF0">
    <property type="entry name" value="EXOCYST COMPLEX COMPONENT 4"/>
    <property type="match status" value="1"/>
</dbReference>
<dbReference type="GO" id="GO:0006904">
    <property type="term" value="P:vesicle docking involved in exocytosis"/>
    <property type="evidence" value="ECO:0007669"/>
    <property type="project" value="InterPro"/>
</dbReference>
<feature type="domain" description="Exocyst complex component Sec8 middle helical bundle" evidence="6">
    <location>
        <begin position="292"/>
        <end position="524"/>
    </location>
</feature>
<dbReference type="PANTHER" id="PTHR14146">
    <property type="entry name" value="EXOCYST COMPLEX COMPONENT 4"/>
    <property type="match status" value="1"/>
</dbReference>
<evidence type="ECO:0000256" key="2">
    <source>
        <dbReference type="ARBA" id="ARBA00022483"/>
    </source>
</evidence>
<dbReference type="InterPro" id="IPR048630">
    <property type="entry name" value="Sec8_M"/>
</dbReference>
<sequence length="801" mass="92733">MAAKQTDKEDSLNHLQALIHEVEMDWRQVMAPSANPLDIALPLLDNTSVGLAHRRGEFNELKDNIEDGLREAVKQNYEAFNESVGSYRDVVNFVANSRSVVSAIQDRVEQIEHRERGDIAAMTSLNENFKVYNEMIEILTIIESIKKTPHELESVLAEKNYGKAESILHTIEESAQKYNLWELPALKNMRDYFQTQREQLFGILVEEVVHTIFSKRQFSSFNTVNNLLKSSANALEHSNIEQFLANSIETDITQASSINHTEVENFINNLSLDPSSLDSDQRGADDISTLDDSNPFNQILQLMLIVAKLGKLAQMVDIILRRFSTELNLLINRITEDTKIKHAKLIKVLNSNDVGPRVAQENFSGVVLQDLFWNCFKKSLFLLQSIRIMTEIHMKFEDIHFDASQATVATVLERFWAIIHKELNSVILSYITDTHSGAINSKLTNTTSLTKGKQNIFSLYKVEYDKAQTMQLKVALQDLFPGFINTQDTSYIDSPYIEDNKFLKQSKIVQPDVLNMRFMLEPFLLFIEGSSLLFTNQNSNIPLKFFTEVMHDEFLPLLEDRIVDLYSDAVDGIEPLSFFEPETKIDVLMGEAEEPEIKRFAIFIEFKQFMNRLLFNLNASLQFREEFIPVLFKVFTMFHDKIEDLYKELFTDLVSFLEPNRDLINAIRNKERVTQAMLGKVDVVDLKNSKIRTYFKIYRSSLDLLIDWFDHYLIRTIDLNKTDLNVTQVEKLRKTWFFFQFQSMTSNNNQGDDPLDLEHSCKLILNDELRLKFNNEVVLEYKKLQADVMEVLRVCYQAVHL</sequence>
<feature type="domain" description="Exocyst complex component Sec8 N-terminal" evidence="5">
    <location>
        <begin position="15"/>
        <end position="154"/>
    </location>
</feature>
<dbReference type="AlphaFoldDB" id="A0A1E4RYF2"/>
<dbReference type="GO" id="GO:0000145">
    <property type="term" value="C:exocyst"/>
    <property type="evidence" value="ECO:0007669"/>
    <property type="project" value="UniProtKB-UniRule"/>
</dbReference>
<dbReference type="GO" id="GO:0006893">
    <property type="term" value="P:Golgi to plasma membrane transport"/>
    <property type="evidence" value="ECO:0007669"/>
    <property type="project" value="TreeGrafter"/>
</dbReference>
<reference evidence="7 8" key="1">
    <citation type="journal article" date="2016" name="Proc. Natl. Acad. Sci. U.S.A.">
        <title>Comparative genomics of biotechnologically important yeasts.</title>
        <authorList>
            <person name="Riley R."/>
            <person name="Haridas S."/>
            <person name="Wolfe K.H."/>
            <person name="Lopes M.R."/>
            <person name="Hittinger C.T."/>
            <person name="Goeker M."/>
            <person name="Salamov A.A."/>
            <person name="Wisecaver J.H."/>
            <person name="Long T.M."/>
            <person name="Calvey C.H."/>
            <person name="Aerts A.L."/>
            <person name="Barry K.W."/>
            <person name="Choi C."/>
            <person name="Clum A."/>
            <person name="Coughlan A.Y."/>
            <person name="Deshpande S."/>
            <person name="Douglass A.P."/>
            <person name="Hanson S.J."/>
            <person name="Klenk H.-P."/>
            <person name="LaButti K.M."/>
            <person name="Lapidus A."/>
            <person name="Lindquist E.A."/>
            <person name="Lipzen A.M."/>
            <person name="Meier-Kolthoff J.P."/>
            <person name="Ohm R.A."/>
            <person name="Otillar R.P."/>
            <person name="Pangilinan J.L."/>
            <person name="Peng Y."/>
            <person name="Rokas A."/>
            <person name="Rosa C.A."/>
            <person name="Scheuner C."/>
            <person name="Sibirny A.A."/>
            <person name="Slot J.C."/>
            <person name="Stielow J.B."/>
            <person name="Sun H."/>
            <person name="Kurtzman C.P."/>
            <person name="Blackwell M."/>
            <person name="Grigoriev I.V."/>
            <person name="Jeffries T.W."/>
        </authorList>
    </citation>
    <scope>NUCLEOTIDE SEQUENCE [LARGE SCALE GENOMIC DNA]</scope>
    <source>
        <strain evidence="8">ATCC 18201 / CBS 1600 / BCRC 20928 / JCM 3617 / NBRC 0987 / NRRL Y-1542</strain>
    </source>
</reference>
<dbReference type="STRING" id="983966.A0A1E4RYF2"/>
<evidence type="ECO:0000256" key="4">
    <source>
        <dbReference type="RuleBase" id="RU367079"/>
    </source>
</evidence>
<organism evidence="7 8">
    <name type="scientific">Cyberlindnera jadinii (strain ATCC 18201 / CBS 1600 / BCRC 20928 / JCM 3617 / NBRC 0987 / NRRL Y-1542)</name>
    <name type="common">Torula yeast</name>
    <name type="synonym">Candida utilis</name>
    <dbReference type="NCBI Taxonomy" id="983966"/>
    <lineage>
        <taxon>Eukaryota</taxon>
        <taxon>Fungi</taxon>
        <taxon>Dikarya</taxon>
        <taxon>Ascomycota</taxon>
        <taxon>Saccharomycotina</taxon>
        <taxon>Saccharomycetes</taxon>
        <taxon>Phaffomycetales</taxon>
        <taxon>Phaffomycetaceae</taxon>
        <taxon>Cyberlindnera</taxon>
    </lineage>
</organism>
<dbReference type="OMA" id="WYKAIVT"/>
<gene>
    <name evidence="7" type="ORF">CYBJADRAFT_163785</name>
</gene>